<sequence>MTADCLGGIWDYSLTLAKALSERGVKVYLAVLGGPLADDQRSAASSIFGLSLVESEWKLEWMPDCGDHVVRSGEWLLDLERTLDPDIVHVNGYAHAALPFKAPVVCVAHSCVPSWYAAVWGEEPPEEYDSYRARTRAGLAAAQMVIAPSRAMAAQLAFHHGLGTPAHVIPNGRDPQDFAAGPKDDLILSVGRVWDEAKNIAALDAIAPTLGSPVAVAGTCVHPDGQERRPQNIAVLGRLPTAELRDWYARAAVFCLPVRYEPFGLAALEAALSGCALVLGDIPSQREIWGEAAVYVRPDDHEGLRRALNSLMADPARRADLAQRARIRARRYTVAAMAGAYLDAYAALLGQTRRLAAE</sequence>
<evidence type="ECO:0000313" key="4">
    <source>
        <dbReference type="EMBL" id="QJE74863.1"/>
    </source>
</evidence>
<keyword evidence="5" id="KW-1185">Reference proteome</keyword>
<organism evidence="4 5">
    <name type="scientific">Aerophototrophica crusticola</name>
    <dbReference type="NCBI Taxonomy" id="1709002"/>
    <lineage>
        <taxon>Bacteria</taxon>
        <taxon>Pseudomonadati</taxon>
        <taxon>Pseudomonadota</taxon>
        <taxon>Alphaproteobacteria</taxon>
        <taxon>Rhodospirillales</taxon>
        <taxon>Rhodospirillaceae</taxon>
        <taxon>Aerophototrophica</taxon>
    </lineage>
</organism>
<accession>A0A858RCR4</accession>
<dbReference type="CDD" id="cd03801">
    <property type="entry name" value="GT4_PimA-like"/>
    <property type="match status" value="1"/>
</dbReference>
<keyword evidence="1" id="KW-0808">Transferase</keyword>
<dbReference type="GO" id="GO:0016757">
    <property type="term" value="F:glycosyltransferase activity"/>
    <property type="evidence" value="ECO:0007669"/>
    <property type="project" value="InterPro"/>
</dbReference>
<dbReference type="PANTHER" id="PTHR46401">
    <property type="entry name" value="GLYCOSYLTRANSFERASE WBBK-RELATED"/>
    <property type="match status" value="1"/>
</dbReference>
<evidence type="ECO:0000256" key="1">
    <source>
        <dbReference type="ARBA" id="ARBA00022679"/>
    </source>
</evidence>
<dbReference type="InterPro" id="IPR001296">
    <property type="entry name" value="Glyco_trans_1"/>
</dbReference>
<evidence type="ECO:0000313" key="5">
    <source>
        <dbReference type="Proteomes" id="UP000501891"/>
    </source>
</evidence>
<gene>
    <name evidence="4" type="ORF">HHL28_10705</name>
</gene>
<dbReference type="PANTHER" id="PTHR46401:SF2">
    <property type="entry name" value="GLYCOSYLTRANSFERASE WBBK-RELATED"/>
    <property type="match status" value="1"/>
</dbReference>
<evidence type="ECO:0000259" key="2">
    <source>
        <dbReference type="Pfam" id="PF00534"/>
    </source>
</evidence>
<dbReference type="Gene3D" id="3.40.50.2000">
    <property type="entry name" value="Glycogen Phosphorylase B"/>
    <property type="match status" value="2"/>
</dbReference>
<dbReference type="EMBL" id="CP051775">
    <property type="protein sequence ID" value="QJE74863.1"/>
    <property type="molecule type" value="Genomic_DNA"/>
</dbReference>
<dbReference type="GO" id="GO:0009103">
    <property type="term" value="P:lipopolysaccharide biosynthetic process"/>
    <property type="evidence" value="ECO:0007669"/>
    <property type="project" value="TreeGrafter"/>
</dbReference>
<proteinExistence type="predicted"/>
<dbReference type="Proteomes" id="UP000501891">
    <property type="component" value="Chromosome"/>
</dbReference>
<dbReference type="SUPFAM" id="SSF53756">
    <property type="entry name" value="UDP-Glycosyltransferase/glycogen phosphorylase"/>
    <property type="match status" value="1"/>
</dbReference>
<dbReference type="Pfam" id="PF13439">
    <property type="entry name" value="Glyco_transf_4"/>
    <property type="match status" value="1"/>
</dbReference>
<dbReference type="AlphaFoldDB" id="A0A858RCR4"/>
<dbReference type="KEGG" id="acru:HHL28_10705"/>
<evidence type="ECO:0000259" key="3">
    <source>
        <dbReference type="Pfam" id="PF13439"/>
    </source>
</evidence>
<feature type="domain" description="Glycosyl transferase family 1" evidence="2">
    <location>
        <begin position="231"/>
        <end position="326"/>
    </location>
</feature>
<dbReference type="Pfam" id="PF00534">
    <property type="entry name" value="Glycos_transf_1"/>
    <property type="match status" value="1"/>
</dbReference>
<reference evidence="4" key="1">
    <citation type="submission" date="2020-04" db="EMBL/GenBank/DDBJ databases">
        <title>A desert anoxygenic phototrophic bacterium fixes CO2 using RubisCO under aerobic conditions.</title>
        <authorList>
            <person name="Tang K."/>
        </authorList>
    </citation>
    <scope>NUCLEOTIDE SEQUENCE [LARGE SCALE GENOMIC DNA]</scope>
    <source>
        <strain evidence="4">MIMtkB3</strain>
    </source>
</reference>
<feature type="domain" description="Glycosyltransferase subfamily 4-like N-terminal" evidence="3">
    <location>
        <begin position="7"/>
        <end position="176"/>
    </location>
</feature>
<name>A0A858RCR4_9PROT</name>
<protein>
    <submittedName>
        <fullName evidence="4">Glycosyltransferase family 4 protein</fullName>
    </submittedName>
</protein>
<dbReference type="InterPro" id="IPR028098">
    <property type="entry name" value="Glyco_trans_4-like_N"/>
</dbReference>